<reference evidence="11" key="2">
    <citation type="journal article" date="2012" name="G3 (Bethesda)">
        <title>Pichia sorbitophila, an interspecies yeast hybrid reveals early steps of genome resolution following polyploidization.</title>
        <authorList>
            <person name="Leh Louis V."/>
            <person name="Despons L."/>
            <person name="Friedrich A."/>
            <person name="Martin T."/>
            <person name="Durrens P."/>
            <person name="Casaregola S."/>
            <person name="Neuveglise C."/>
            <person name="Fairhead C."/>
            <person name="Marck C."/>
            <person name="Cruz J.A."/>
            <person name="Straub M.L."/>
            <person name="Kugler V."/>
            <person name="Sacerdot C."/>
            <person name="Uzunov Z."/>
            <person name="Thierry A."/>
            <person name="Weiss S."/>
            <person name="Bleykasten C."/>
            <person name="De Montigny J."/>
            <person name="Jacques N."/>
            <person name="Jung P."/>
            <person name="Lemaire M."/>
            <person name="Mallet S."/>
            <person name="Morel G."/>
            <person name="Richard G.F."/>
            <person name="Sarkar A."/>
            <person name="Savel G."/>
            <person name="Schacherer J."/>
            <person name="Seret M.L."/>
            <person name="Talla E."/>
            <person name="Samson G."/>
            <person name="Jubin C."/>
            <person name="Poulain J."/>
            <person name="Vacherie B."/>
            <person name="Barbe V."/>
            <person name="Pelletier E."/>
            <person name="Sherman D.J."/>
            <person name="Westhof E."/>
            <person name="Weissenbach J."/>
            <person name="Baret P.V."/>
            <person name="Wincker P."/>
            <person name="Gaillardin C."/>
            <person name="Dujon B."/>
            <person name="Souciet J.L."/>
        </authorList>
    </citation>
    <scope>NUCLEOTIDE SEQUENCE [LARGE SCALE GENOMIC DNA]</scope>
    <source>
        <strain evidence="11">ATCC MYA-4447 / BCRC 22081 / CBS 7064 / NBRC 10061 / NRRL Y-12695</strain>
    </source>
</reference>
<dbReference type="SMART" id="SM00543">
    <property type="entry name" value="MIF4G"/>
    <property type="match status" value="1"/>
</dbReference>
<dbReference type="PANTHER" id="PTHR18034:SF3">
    <property type="entry name" value="PRE-MRNA-SPLICING FACTOR CWC22 HOMOLOG"/>
    <property type="match status" value="1"/>
</dbReference>
<dbReference type="InterPro" id="IPR003891">
    <property type="entry name" value="Initiation_fac_eIF4g_MI"/>
</dbReference>
<comment type="subcellular location">
    <subcellularLocation>
        <location evidence="1">Nucleus</location>
    </subcellularLocation>
</comment>
<dbReference type="AlphaFoldDB" id="G8YJ83"/>
<dbReference type="STRING" id="559304.G8YJ83"/>
<dbReference type="Pfam" id="PF02854">
    <property type="entry name" value="MIF4G"/>
    <property type="match status" value="1"/>
</dbReference>
<dbReference type="Proteomes" id="UP000005222">
    <property type="component" value="Chromosome H"/>
</dbReference>
<dbReference type="FunCoup" id="G8YJ83">
    <property type="interactions" value="1548"/>
</dbReference>
<dbReference type="InterPro" id="IPR003890">
    <property type="entry name" value="MIF4G-like_typ-3"/>
</dbReference>
<evidence type="ECO:0000256" key="4">
    <source>
        <dbReference type="ARBA" id="ARBA00023187"/>
    </source>
</evidence>
<dbReference type="GO" id="GO:0003723">
    <property type="term" value="F:RNA binding"/>
    <property type="evidence" value="ECO:0007669"/>
    <property type="project" value="InterPro"/>
</dbReference>
<feature type="compositionally biased region" description="Acidic residues" evidence="7">
    <location>
        <begin position="301"/>
        <end position="318"/>
    </location>
</feature>
<evidence type="ECO:0000256" key="6">
    <source>
        <dbReference type="ARBA" id="ARBA00040804"/>
    </source>
</evidence>
<evidence type="ECO:0000256" key="3">
    <source>
        <dbReference type="ARBA" id="ARBA00022664"/>
    </source>
</evidence>
<dbReference type="PROSITE" id="PS51366">
    <property type="entry name" value="MI"/>
    <property type="match status" value="1"/>
</dbReference>
<feature type="region of interest" description="Disordered" evidence="7">
    <location>
        <begin position="298"/>
        <end position="318"/>
    </location>
</feature>
<dbReference type="EMBL" id="FO082053">
    <property type="protein sequence ID" value="CCE80378.1"/>
    <property type="molecule type" value="Genomic_DNA"/>
</dbReference>
<evidence type="ECO:0000256" key="5">
    <source>
        <dbReference type="ARBA" id="ARBA00023242"/>
    </source>
</evidence>
<evidence type="ECO:0000313" key="9">
    <source>
        <dbReference type="EMBL" id="CCE80378.1"/>
    </source>
</evidence>
<evidence type="ECO:0000259" key="8">
    <source>
        <dbReference type="PROSITE" id="PS51366"/>
    </source>
</evidence>
<feature type="domain" description="MI" evidence="8">
    <location>
        <begin position="340"/>
        <end position="462"/>
    </location>
</feature>
<comment type="similarity">
    <text evidence="2">Belongs to the CWC22 family.</text>
</comment>
<dbReference type="InterPro" id="IPR016024">
    <property type="entry name" value="ARM-type_fold"/>
</dbReference>
<dbReference type="eggNOG" id="KOG2140">
    <property type="taxonomic scope" value="Eukaryota"/>
</dbReference>
<protein>
    <recommendedName>
        <fullName evidence="6">Pre-mRNA-splicing factor CWC22</fullName>
    </recommendedName>
</protein>
<keyword evidence="11" id="KW-1185">Reference proteome</keyword>
<dbReference type="Proteomes" id="UP000005222">
    <property type="component" value="Chromosome G"/>
</dbReference>
<organism evidence="9 11">
    <name type="scientific">Pichia sorbitophila (strain ATCC MYA-4447 / BCRC 22081 / CBS 7064 / NBRC 10061 / NRRL Y-12695)</name>
    <name type="common">Hybrid yeast</name>
    <dbReference type="NCBI Taxonomy" id="559304"/>
    <lineage>
        <taxon>Eukaryota</taxon>
        <taxon>Fungi</taxon>
        <taxon>Dikarya</taxon>
        <taxon>Ascomycota</taxon>
        <taxon>Saccharomycotina</taxon>
        <taxon>Pichiomycetes</taxon>
        <taxon>Debaryomycetaceae</taxon>
        <taxon>Millerozyma</taxon>
    </lineage>
</organism>
<evidence type="ECO:0000313" key="10">
    <source>
        <dbReference type="EMBL" id="CCE81143.1"/>
    </source>
</evidence>
<feature type="region of interest" description="Disordered" evidence="7">
    <location>
        <begin position="551"/>
        <end position="580"/>
    </location>
</feature>
<dbReference type="SUPFAM" id="SSF48371">
    <property type="entry name" value="ARM repeat"/>
    <property type="match status" value="1"/>
</dbReference>
<dbReference type="EMBL" id="FO082052">
    <property type="protein sequence ID" value="CCE81143.1"/>
    <property type="molecule type" value="Genomic_DNA"/>
</dbReference>
<dbReference type="SMART" id="SM00544">
    <property type="entry name" value="MA3"/>
    <property type="match status" value="1"/>
</dbReference>
<dbReference type="Pfam" id="PF02847">
    <property type="entry name" value="MA3"/>
    <property type="match status" value="1"/>
</dbReference>
<dbReference type="OrthoDB" id="3938623at2759"/>
<dbReference type="Gene3D" id="1.25.40.180">
    <property type="match status" value="1"/>
</dbReference>
<dbReference type="OMA" id="SYRCICI"/>
<proteinExistence type="inferred from homology"/>
<keyword evidence="5" id="KW-0539">Nucleus</keyword>
<feature type="compositionally biased region" description="Low complexity" evidence="7">
    <location>
        <begin position="561"/>
        <end position="580"/>
    </location>
</feature>
<dbReference type="InterPro" id="IPR050781">
    <property type="entry name" value="CWC22_splicing_factor"/>
</dbReference>
<sequence length="580" mass="66772">MIKDTNEYIELLELWSKGEKVDKDKLSALEEEVLKDSSGKDDIYQRIKWVQLRRSIKTLVHKLARENIKETVLDAFELNLNRGLGLLVREIMKAQLRNRNLTPVYASLIAVLNSKINDIGKLTVARAVLQFRKYFLANRRDCIGPLVFICHLTNQRVCNEVLILQIIQLLLERPSNDSVFLTIRALYIVGRFIESQVPAASNMIFDRLGSLMHDSEEISENTCSQIQILFKVRRGGFKKYPPMEEDLDLVEEEDQVTHLVELEESLEAEDYLNIYHFDDKYEENEQKYDTIRNDILGGSETESEEEETSENDEAVDENELQSIQQDLSQIKDMTESNLINFQKTVYLTVMSSMSSQEAVHKLLKLQFDKTSTDKRKNREVLVDMIVKCCSNEKTYSKYYGVIGEKLCSISTEWHQAFVQVFKSYYNDIYQYESNALRNIGKFFGHLYASDRLAMEEGWNEIVLTEEHTNSASRVLLKFIFQELVEEIGITELQERLEDPVIKKAIHGMFPVTDVSSEDTDHIRFAVNYFTAIGLGVLTDELRSVLAYLQDSSRGRAHARRSPSSSSASSRSSSFSRSPSP</sequence>
<name>G8YJ83_PICSO</name>
<keyword evidence="3" id="KW-0507">mRNA processing</keyword>
<dbReference type="PANTHER" id="PTHR18034">
    <property type="entry name" value="CELL CYCLE CONTROL PROTEIN CWF22-RELATED"/>
    <property type="match status" value="1"/>
</dbReference>
<accession>G8YJ83</accession>
<keyword evidence="4" id="KW-0508">mRNA splicing</keyword>
<dbReference type="HOGENOM" id="CLU_006308_3_4_1"/>
<gene>
    <name evidence="9" type="primary">Piso0_003494</name>
    <name evidence="9" type="ORF">GNLVRS01_PISO0G13558g</name>
    <name evidence="10" type="ORF">GNLVRS01_PISO0H13559g</name>
</gene>
<dbReference type="GO" id="GO:0000398">
    <property type="term" value="P:mRNA splicing, via spliceosome"/>
    <property type="evidence" value="ECO:0007669"/>
    <property type="project" value="TreeGrafter"/>
</dbReference>
<evidence type="ECO:0000256" key="7">
    <source>
        <dbReference type="SAM" id="MobiDB-lite"/>
    </source>
</evidence>
<dbReference type="GO" id="GO:0071013">
    <property type="term" value="C:catalytic step 2 spliceosome"/>
    <property type="evidence" value="ECO:0007669"/>
    <property type="project" value="TreeGrafter"/>
</dbReference>
<evidence type="ECO:0000313" key="11">
    <source>
        <dbReference type="Proteomes" id="UP000005222"/>
    </source>
</evidence>
<evidence type="ECO:0000256" key="2">
    <source>
        <dbReference type="ARBA" id="ARBA00006856"/>
    </source>
</evidence>
<evidence type="ECO:0000256" key="1">
    <source>
        <dbReference type="ARBA" id="ARBA00004123"/>
    </source>
</evidence>
<reference evidence="9" key="1">
    <citation type="submission" date="2011-10" db="EMBL/GenBank/DDBJ databases">
        <authorList>
            <person name="Genoscope - CEA"/>
        </authorList>
    </citation>
    <scope>NUCLEOTIDE SEQUENCE</scope>
</reference>
<dbReference type="InParanoid" id="G8YJ83"/>